<gene>
    <name evidence="1" type="ORF">F7231_19030</name>
</gene>
<keyword evidence="2" id="KW-1185">Reference proteome</keyword>
<evidence type="ECO:0000313" key="2">
    <source>
        <dbReference type="Proteomes" id="UP000606008"/>
    </source>
</evidence>
<protein>
    <recommendedName>
        <fullName evidence="3">Lipoprotein</fullName>
    </recommendedName>
</protein>
<sequence length="351" mass="36359">MKTSTQHLRYLGYGLCLAVSLYNCKPKDVESLTPFTYTFKGFDDVKLPDIVPTEPAAVVATAGSVASSTVTAAVSSGLANMMATGQVPAAVQQAAAAVNQAVPAEKATQLVASFTPDVINSLATSGVPASMKADIAAIAANPALAAYWPKFTMPTVNGKAVGGRIGVGTTATLLKPVIITFARADDDACKSAASAAVNTALEKLKQTRDAQTAAVNQTFDQRKGAAQNETATCKSSKTSSYATMRTDARKQYDQTVASLETGKTVLGETMYNLLKVMYSVAYAQTLEGISTLERADATACEAVTTTKITNAETAKTTDLNKVTAGFNNAEAALTKALNQAIASCHNQGNGG</sequence>
<organism evidence="1 2">
    <name type="scientific">Fibrivirga algicola</name>
    <dbReference type="NCBI Taxonomy" id="2950420"/>
    <lineage>
        <taxon>Bacteria</taxon>
        <taxon>Pseudomonadati</taxon>
        <taxon>Bacteroidota</taxon>
        <taxon>Cytophagia</taxon>
        <taxon>Cytophagales</taxon>
        <taxon>Spirosomataceae</taxon>
        <taxon>Fibrivirga</taxon>
    </lineage>
</organism>
<dbReference type="Proteomes" id="UP000606008">
    <property type="component" value="Unassembled WGS sequence"/>
</dbReference>
<evidence type="ECO:0008006" key="3">
    <source>
        <dbReference type="Google" id="ProtNLM"/>
    </source>
</evidence>
<comment type="caution">
    <text evidence="1">The sequence shown here is derived from an EMBL/GenBank/DDBJ whole genome shotgun (WGS) entry which is preliminary data.</text>
</comment>
<reference evidence="2" key="1">
    <citation type="submission" date="2019-09" db="EMBL/GenBank/DDBJ databases">
        <authorList>
            <person name="Jung D.-H."/>
        </authorList>
    </citation>
    <scope>NUCLEOTIDE SEQUENCE [LARGE SCALE GENOMIC DNA]</scope>
    <source>
        <strain evidence="2">JA-25</strain>
    </source>
</reference>
<dbReference type="RefSeq" id="WP_085414049.1">
    <property type="nucleotide sequence ID" value="NZ_WAEL01000007.1"/>
</dbReference>
<name>A0ABX0QIN6_9BACT</name>
<accession>A0ABX0QIN6</accession>
<evidence type="ECO:0000313" key="1">
    <source>
        <dbReference type="EMBL" id="NID12275.1"/>
    </source>
</evidence>
<reference evidence="2" key="2">
    <citation type="submission" date="2023-07" db="EMBL/GenBank/DDBJ databases">
        <authorList>
            <person name="Jung D.-H."/>
        </authorList>
    </citation>
    <scope>NUCLEOTIDE SEQUENCE [LARGE SCALE GENOMIC DNA]</scope>
    <source>
        <strain evidence="2">JA-25</strain>
    </source>
</reference>
<proteinExistence type="predicted"/>
<dbReference type="EMBL" id="WAEL01000007">
    <property type="protein sequence ID" value="NID12275.1"/>
    <property type="molecule type" value="Genomic_DNA"/>
</dbReference>